<protein>
    <submittedName>
        <fullName evidence="4">Coat protein</fullName>
    </submittedName>
</protein>
<dbReference type="KEGG" id="vg:80399148"/>
<evidence type="ECO:0000256" key="2">
    <source>
        <dbReference type="ARBA" id="ARBA00022561"/>
    </source>
</evidence>
<evidence type="ECO:0000313" key="4">
    <source>
        <dbReference type="EMBL" id="DAD50889.1"/>
    </source>
</evidence>
<proteinExistence type="predicted"/>
<keyword evidence="3" id="KW-0946">Virion</keyword>
<gene>
    <name evidence="4" type="primary">SRR5467090_2_2</name>
</gene>
<dbReference type="GO" id="GO:0019028">
    <property type="term" value="C:viral capsid"/>
    <property type="evidence" value="ECO:0007669"/>
    <property type="project" value="UniProtKB-KW"/>
</dbReference>
<keyword evidence="5" id="KW-1185">Reference proteome</keyword>
<evidence type="ECO:0000313" key="5">
    <source>
        <dbReference type="Proteomes" id="UP000676830"/>
    </source>
</evidence>
<comment type="subcellular location">
    <subcellularLocation>
        <location evidence="1">Virion</location>
    </subcellularLocation>
</comment>
<dbReference type="InterPro" id="IPR002703">
    <property type="entry name" value="Levivir_coat"/>
</dbReference>
<dbReference type="GO" id="GO:0005198">
    <property type="term" value="F:structural molecule activity"/>
    <property type="evidence" value="ECO:0007669"/>
    <property type="project" value="InterPro"/>
</dbReference>
<dbReference type="Pfam" id="PF01819">
    <property type="entry name" value="Levi_coat"/>
    <property type="match status" value="1"/>
</dbReference>
<dbReference type="Proteomes" id="UP000676830">
    <property type="component" value="Segment"/>
</dbReference>
<dbReference type="EMBL" id="BK013656">
    <property type="protein sequence ID" value="DAD50889.1"/>
    <property type="molecule type" value="Genomic_RNA"/>
</dbReference>
<evidence type="ECO:0000256" key="1">
    <source>
        <dbReference type="ARBA" id="ARBA00004328"/>
    </source>
</evidence>
<sequence length="131" mass="14225">MAQAASVVVNDRATTPVAHTFAPRRVENGLASFVEAAAVPIGEKTLTVRWRKSGSRYYQRVTLSVPALVMETVNGVSVPTVPRVAFLDLTCRFDDTSTEQERKDAIGMLYNALAASQTVIDGTLVKLEGVW</sequence>
<name>A0A8S5KZS5_9VIRU</name>
<dbReference type="RefSeq" id="YP_010769977.1">
    <property type="nucleotide sequence ID" value="NC_074125.1"/>
</dbReference>
<accession>A0A8S5KZS5</accession>
<dbReference type="SUPFAM" id="SSF55405">
    <property type="entry name" value="RNA bacteriophage capsid protein"/>
    <property type="match status" value="1"/>
</dbReference>
<organism evidence="4 5">
    <name type="scientific">ssRNA phage SRR5467090_2</name>
    <dbReference type="NCBI Taxonomy" id="2786451"/>
    <lineage>
        <taxon>Viruses</taxon>
        <taxon>Riboviria</taxon>
        <taxon>Orthornavirae</taxon>
        <taxon>Lenarviricota</taxon>
        <taxon>Leviviricetes</taxon>
        <taxon>Norzivirales</taxon>
        <taxon>Fiersviridae</taxon>
        <taxon>Tysohivirus</taxon>
        <taxon>Tysohivirus limenecus</taxon>
        <taxon>Vinehtivirus limenecus</taxon>
    </lineage>
</organism>
<reference evidence="4" key="1">
    <citation type="submission" date="2020-09" db="EMBL/GenBank/DDBJ databases">
        <title>Leviviricetes taxonomy.</title>
        <authorList>
            <person name="Stockdale S.R."/>
            <person name="Callanan J."/>
            <person name="Adriaenssens E.M."/>
            <person name="Kuhn J.H."/>
            <person name="Rumnieks J."/>
            <person name="Shkoporov A."/>
            <person name="Draper L.A."/>
            <person name="Ross P."/>
            <person name="Hill C."/>
        </authorList>
    </citation>
    <scope>NUCLEOTIDE SEQUENCE</scope>
</reference>
<dbReference type="GeneID" id="80399148"/>
<keyword evidence="2 4" id="KW-0167">Capsid protein</keyword>
<dbReference type="Gene3D" id="3.30.380.10">
    <property type="entry name" value="MS2 Viral Coat Protein"/>
    <property type="match status" value="1"/>
</dbReference>
<evidence type="ECO:0000256" key="3">
    <source>
        <dbReference type="ARBA" id="ARBA00022844"/>
    </source>
</evidence>
<dbReference type="InterPro" id="IPR015954">
    <property type="entry name" value="Phage_RNA-type_capsid"/>
</dbReference>